<dbReference type="Pfam" id="PF00201">
    <property type="entry name" value="UDPGT"/>
    <property type="match status" value="1"/>
</dbReference>
<gene>
    <name evidence="8" type="ORF">ACJRO7_031458</name>
</gene>
<keyword evidence="3 4" id="KW-0808">Transferase</keyword>
<reference evidence="8 9" key="1">
    <citation type="submission" date="2024-11" db="EMBL/GenBank/DDBJ databases">
        <title>Chromosome-level genome assembly of Eucalyptus globulus Labill. provides insights into its genome evolution.</title>
        <authorList>
            <person name="Li X."/>
        </authorList>
    </citation>
    <scope>NUCLEOTIDE SEQUENCE [LARGE SCALE GENOMIC DNA]</scope>
    <source>
        <strain evidence="8">CL2024</strain>
        <tissue evidence="8">Fresh tender leaves</tissue>
    </source>
</reference>
<dbReference type="FunFam" id="3.40.50.2000:FF:000064">
    <property type="entry name" value="Glycosyltransferase"/>
    <property type="match status" value="1"/>
</dbReference>
<dbReference type="InterPro" id="IPR035595">
    <property type="entry name" value="UDP_glycos_trans_CS"/>
</dbReference>
<accession>A0ABD3JGJ2</accession>
<evidence type="ECO:0000256" key="3">
    <source>
        <dbReference type="ARBA" id="ARBA00022679"/>
    </source>
</evidence>
<feature type="transmembrane region" description="Helical" evidence="6">
    <location>
        <begin position="12"/>
        <end position="28"/>
    </location>
</feature>
<dbReference type="AlphaFoldDB" id="A0ABD3JGJ2"/>
<evidence type="ECO:0000256" key="5">
    <source>
        <dbReference type="RuleBase" id="RU362057"/>
    </source>
</evidence>
<dbReference type="PANTHER" id="PTHR48047">
    <property type="entry name" value="GLYCOSYLTRANSFERASE"/>
    <property type="match status" value="1"/>
</dbReference>
<organism evidence="8 9">
    <name type="scientific">Eucalyptus globulus</name>
    <name type="common">Tasmanian blue gum</name>
    <dbReference type="NCBI Taxonomy" id="34317"/>
    <lineage>
        <taxon>Eukaryota</taxon>
        <taxon>Viridiplantae</taxon>
        <taxon>Streptophyta</taxon>
        <taxon>Embryophyta</taxon>
        <taxon>Tracheophyta</taxon>
        <taxon>Spermatophyta</taxon>
        <taxon>Magnoliopsida</taxon>
        <taxon>eudicotyledons</taxon>
        <taxon>Gunneridae</taxon>
        <taxon>Pentapetalae</taxon>
        <taxon>rosids</taxon>
        <taxon>malvids</taxon>
        <taxon>Myrtales</taxon>
        <taxon>Myrtaceae</taxon>
        <taxon>Myrtoideae</taxon>
        <taxon>Eucalypteae</taxon>
        <taxon>Eucalyptus</taxon>
    </lineage>
</organism>
<dbReference type="EC" id="2.4.1.-" evidence="5"/>
<dbReference type="PANTHER" id="PTHR48047:SF107">
    <property type="entry name" value="UDP-GLYCOSYLTRANSFERASE 92A1-LIKE"/>
    <property type="match status" value="1"/>
</dbReference>
<comment type="caution">
    <text evidence="8">The sequence shown here is derived from an EMBL/GenBank/DDBJ whole genome shotgun (WGS) entry which is preliminary data.</text>
</comment>
<keyword evidence="6" id="KW-0812">Transmembrane</keyword>
<dbReference type="Pfam" id="PF26168">
    <property type="entry name" value="Glyco_transf_N"/>
    <property type="match status" value="1"/>
</dbReference>
<keyword evidence="6" id="KW-1133">Transmembrane helix</keyword>
<dbReference type="PROSITE" id="PS00375">
    <property type="entry name" value="UDPGT"/>
    <property type="match status" value="1"/>
</dbReference>
<dbReference type="CDD" id="cd03784">
    <property type="entry name" value="GT1_Gtf-like"/>
    <property type="match status" value="1"/>
</dbReference>
<name>A0ABD3JGJ2_EUCGL</name>
<evidence type="ECO:0000256" key="1">
    <source>
        <dbReference type="ARBA" id="ARBA00009995"/>
    </source>
</evidence>
<dbReference type="Gene3D" id="3.40.50.2000">
    <property type="entry name" value="Glycogen Phosphorylase B"/>
    <property type="match status" value="2"/>
</dbReference>
<keyword evidence="6" id="KW-0472">Membrane</keyword>
<dbReference type="SUPFAM" id="SSF53756">
    <property type="entry name" value="UDP-Glycosyltransferase/glycogen phosphorylase"/>
    <property type="match status" value="1"/>
</dbReference>
<dbReference type="GO" id="GO:0016757">
    <property type="term" value="F:glycosyltransferase activity"/>
    <property type="evidence" value="ECO:0007669"/>
    <property type="project" value="UniProtKB-KW"/>
</dbReference>
<keyword evidence="9" id="KW-1185">Reference proteome</keyword>
<dbReference type="InterPro" id="IPR002213">
    <property type="entry name" value="UDP_glucos_trans"/>
</dbReference>
<dbReference type="EMBL" id="JBJKBG010000008">
    <property type="protein sequence ID" value="KAL3726559.1"/>
    <property type="molecule type" value="Genomic_DNA"/>
</dbReference>
<evidence type="ECO:0000256" key="4">
    <source>
        <dbReference type="RuleBase" id="RU003718"/>
    </source>
</evidence>
<evidence type="ECO:0000256" key="2">
    <source>
        <dbReference type="ARBA" id="ARBA00022676"/>
    </source>
</evidence>
<keyword evidence="2 4" id="KW-0328">Glycosyltransferase</keyword>
<evidence type="ECO:0000256" key="6">
    <source>
        <dbReference type="SAM" id="Phobius"/>
    </source>
</evidence>
<dbReference type="InterPro" id="IPR058980">
    <property type="entry name" value="Glyco_transf_N"/>
</dbReference>
<evidence type="ECO:0000313" key="8">
    <source>
        <dbReference type="EMBL" id="KAL3726559.1"/>
    </source>
</evidence>
<dbReference type="Proteomes" id="UP001634007">
    <property type="component" value="Unassembled WGS sequence"/>
</dbReference>
<protein>
    <recommendedName>
        <fullName evidence="5">Glycosyltransferase</fullName>
        <ecNumber evidence="5">2.4.1.-</ecNumber>
    </recommendedName>
</protein>
<dbReference type="FunFam" id="3.40.50.2000:FF:000103">
    <property type="entry name" value="Glycosyltransferase"/>
    <property type="match status" value="1"/>
</dbReference>
<feature type="domain" description="Glycosyltransferase N-terminal" evidence="7">
    <location>
        <begin position="10"/>
        <end position="253"/>
    </location>
</feature>
<comment type="similarity">
    <text evidence="1 4">Belongs to the UDP-glycosyltransferase family.</text>
</comment>
<sequence>MAPSDDGGHIVMLPFMAHGHLIPFLALARRIQRRSRFTITIASTPVNVRRLRSTAMADPTLKAINFAELAFDPSAHGLPSNTENTENMPLTQMVDLCYASLSLRAPLESLVANITCREDGRPPVCIISDFFFGWAADVAKAFGTRNYTFTTCGAYGTSAYVSMWLHLPHRGMESGKFIVPAFPERCLFDKSHLVGMIREADGDDVWSRFLRPQFELTLNSSGWLCNTSEEFEPLGTAALRNLVKRPVWTIGPLLPDAIVRNDDSSDSSTSISEHRPGKPLGIAPERCVEFLDEHPPGSVVYVCFGSQNTITESNMKELAAGLEASERPFIWVMRPPLGFDMGGEMRDEWLPPGFEKRVTRVDEKKKKKKKRGLLVRDWAPQLEILRHSSTGAFLSHCGWNSTLESLSQGVPIIGWPMAAEQAYNAKMMAEEMGVCVELARGAAAEVSREEVRRAIEAAVGDAEGGKGKELRERAMEAREKIRRAVTEGEGSSVKAMDEFLRNLVTS</sequence>
<evidence type="ECO:0000313" key="9">
    <source>
        <dbReference type="Proteomes" id="UP001634007"/>
    </source>
</evidence>
<evidence type="ECO:0000259" key="7">
    <source>
        <dbReference type="Pfam" id="PF26168"/>
    </source>
</evidence>
<proteinExistence type="inferred from homology"/>